<feature type="signal peptide" evidence="2">
    <location>
        <begin position="1"/>
        <end position="23"/>
    </location>
</feature>
<dbReference type="PATRIC" id="fig|1028800.3.peg.3680"/>
<dbReference type="HOGENOM" id="CLU_112807_0_0_5"/>
<accession>A0A068SUA0</accession>
<feature type="transmembrane region" description="Helical" evidence="1">
    <location>
        <begin position="134"/>
        <end position="157"/>
    </location>
</feature>
<keyword evidence="2" id="KW-0732">Signal</keyword>
<dbReference type="InterPro" id="IPR022584">
    <property type="entry name" value="DUF2937"/>
</dbReference>
<evidence type="ECO:0008006" key="5">
    <source>
        <dbReference type="Google" id="ProtNLM"/>
    </source>
</evidence>
<feature type="chain" id="PRO_5001656177" description="DUF2937 family protein" evidence="2">
    <location>
        <begin position="24"/>
        <end position="179"/>
    </location>
</feature>
<reference evidence="4" key="1">
    <citation type="journal article" date="2014" name="BMC Genomics">
        <title>Genome sequencing of two Neorhizobium galegae strains reveals a noeT gene responsible for the unusual acetylation of the nodulation factors.</title>
        <authorList>
            <person name="Osterman J."/>
            <person name="Marsh J."/>
            <person name="Laine P.K."/>
            <person name="Zeng Z."/>
            <person name="Alatalo E."/>
            <person name="Sullivan J.T."/>
            <person name="Young J.P."/>
            <person name="Thomas-Oates J."/>
            <person name="Paulin L."/>
            <person name="Lindstrom K."/>
        </authorList>
    </citation>
    <scope>NUCLEOTIDE SEQUENCE [LARGE SCALE GENOMIC DNA]</scope>
    <source>
        <strain evidence="4">HAMBI 540</strain>
    </source>
</reference>
<dbReference type="KEGG" id="ngg:RG540_CH36310"/>
<dbReference type="EMBL" id="HG938353">
    <property type="protein sequence ID" value="CDN49788.1"/>
    <property type="molecule type" value="Genomic_DNA"/>
</dbReference>
<proteinExistence type="predicted"/>
<keyword evidence="1" id="KW-1133">Transmembrane helix</keyword>
<evidence type="ECO:0000256" key="1">
    <source>
        <dbReference type="SAM" id="Phobius"/>
    </source>
</evidence>
<organism evidence="3 4">
    <name type="scientific">Neorhizobium galegae bv. orientalis str. HAMBI 540</name>
    <dbReference type="NCBI Taxonomy" id="1028800"/>
    <lineage>
        <taxon>Bacteria</taxon>
        <taxon>Pseudomonadati</taxon>
        <taxon>Pseudomonadota</taxon>
        <taxon>Alphaproteobacteria</taxon>
        <taxon>Hyphomicrobiales</taxon>
        <taxon>Rhizobiaceae</taxon>
        <taxon>Rhizobium/Agrobacterium group</taxon>
        <taxon>Neorhizobium</taxon>
    </lineage>
</organism>
<dbReference type="Proteomes" id="UP000028181">
    <property type="component" value="Chromosome I"/>
</dbReference>
<name>A0A068SUA0_NEOGA</name>
<dbReference type="eggNOG" id="ENOG5032RKN">
    <property type="taxonomic scope" value="Bacteria"/>
</dbReference>
<gene>
    <name evidence="3" type="ORF">RG540_CH36310</name>
</gene>
<keyword evidence="1" id="KW-0812">Transmembrane</keyword>
<dbReference type="AlphaFoldDB" id="A0A068SUA0"/>
<dbReference type="GeneID" id="24258736"/>
<keyword evidence="4" id="KW-1185">Reference proteome</keyword>
<dbReference type="Pfam" id="PF11157">
    <property type="entry name" value="DUF2937"/>
    <property type="match status" value="1"/>
</dbReference>
<evidence type="ECO:0000313" key="3">
    <source>
        <dbReference type="EMBL" id="CDN49788.1"/>
    </source>
</evidence>
<sequence length="179" mass="19998">MLMLGRMLTMAMALLGGIFFSQAPEFAQQYRQRIGGALDELKILISEFDAQANHNGLDRQEALNIYSASPQTFLRNQGDAMRRTFSRYEMLAQQQRELTLAPTFTKPFVVMRNPDSTTFANAWRDFVPGVPVDFAGLTWAAGGLFCGWLIAALLGAGRRGVVRAVRRPKRVDQTPTIAR</sequence>
<keyword evidence="1" id="KW-0472">Membrane</keyword>
<dbReference type="OrthoDB" id="193051at2"/>
<dbReference type="RefSeq" id="WP_038590716.1">
    <property type="nucleotide sequence ID" value="NZ_HG938353.1"/>
</dbReference>
<evidence type="ECO:0000256" key="2">
    <source>
        <dbReference type="SAM" id="SignalP"/>
    </source>
</evidence>
<protein>
    <recommendedName>
        <fullName evidence="5">DUF2937 family protein</fullName>
    </recommendedName>
</protein>
<evidence type="ECO:0000313" key="4">
    <source>
        <dbReference type="Proteomes" id="UP000028181"/>
    </source>
</evidence>